<comment type="caution">
    <text evidence="2">The sequence shown here is derived from an EMBL/GenBank/DDBJ whole genome shotgun (WGS) entry which is preliminary data.</text>
</comment>
<organism evidence="2 3">
    <name type="scientific">Povalibacter uvarum</name>
    <dbReference type="NCBI Taxonomy" id="732238"/>
    <lineage>
        <taxon>Bacteria</taxon>
        <taxon>Pseudomonadati</taxon>
        <taxon>Pseudomonadota</taxon>
        <taxon>Gammaproteobacteria</taxon>
        <taxon>Steroidobacterales</taxon>
        <taxon>Steroidobacteraceae</taxon>
        <taxon>Povalibacter</taxon>
    </lineage>
</organism>
<keyword evidence="3" id="KW-1185">Reference proteome</keyword>
<dbReference type="PANTHER" id="PTHR43135">
    <property type="entry name" value="ALPHA-D-RIBOSE 1-METHYLPHOSPHONATE 5-TRIPHOSPHATE DIPHOSPHATASE"/>
    <property type="match status" value="1"/>
</dbReference>
<dbReference type="InterPro" id="IPR006680">
    <property type="entry name" value="Amidohydro-rel"/>
</dbReference>
<reference evidence="2 3" key="1">
    <citation type="submission" date="2020-08" db="EMBL/GenBank/DDBJ databases">
        <title>Genomic Encyclopedia of Type Strains, Phase IV (KMG-IV): sequencing the most valuable type-strain genomes for metagenomic binning, comparative biology and taxonomic classification.</title>
        <authorList>
            <person name="Goeker M."/>
        </authorList>
    </citation>
    <scope>NUCLEOTIDE SEQUENCE [LARGE SCALE GENOMIC DNA]</scope>
    <source>
        <strain evidence="2 3">DSM 26723</strain>
    </source>
</reference>
<dbReference type="Pfam" id="PF01979">
    <property type="entry name" value="Amidohydro_1"/>
    <property type="match status" value="1"/>
</dbReference>
<name>A0A841HKR2_9GAMM</name>
<dbReference type="PANTHER" id="PTHR43135:SF3">
    <property type="entry name" value="ALPHA-D-RIBOSE 1-METHYLPHOSPHONATE 5-TRIPHOSPHATE DIPHOSPHATASE"/>
    <property type="match status" value="1"/>
</dbReference>
<evidence type="ECO:0000259" key="1">
    <source>
        <dbReference type="Pfam" id="PF01979"/>
    </source>
</evidence>
<dbReference type="RefSeq" id="WP_184332504.1">
    <property type="nucleotide sequence ID" value="NZ_JACHHZ010000003.1"/>
</dbReference>
<proteinExistence type="predicted"/>
<dbReference type="InterPro" id="IPR011059">
    <property type="entry name" value="Metal-dep_hydrolase_composite"/>
</dbReference>
<sequence length="443" mass="48622">MNLPPRLLLGIVLVVLGIASAHPASPIVVTRATLWTETGLEQDRELIAEGGLITAVGSSGSLRRPNDARVIDAKGDTLLPGLIDAHVHLVSGVRLPESFDSNARARVAAKQLLRSGVTSGRVHLWDLPTATAFARDVSSGAVVSPRLQFGGPALFGGRAGWDSELGNVWGVKGVDDALAKVRRLHEAGMQWVTLHDLRRFDEKELDAIVAESRRLGLRVAAAGDVLEDIAIATRIGAESIEYLERSDSLRYPDDVIAKLRDRGTRLFMVPAIGFPHRFAAYRQGRMTVDDPRLTEFMPQDVAAFAMNALLEDRTREIRYAPTWNEIPPALPAKFQQLHAAGLQIVTGTDCGSPVHVQADAIWQELETWRRLGISPFEIVRAATALNARLLDDPRAGQLKLDSRADFILYRGSIDRGTLDVERVRTVVKEGELYVRDGLWITAR</sequence>
<dbReference type="Proteomes" id="UP000588068">
    <property type="component" value="Unassembled WGS sequence"/>
</dbReference>
<gene>
    <name evidence="2" type="ORF">HNQ60_002672</name>
</gene>
<dbReference type="SUPFAM" id="SSF51556">
    <property type="entry name" value="Metallo-dependent hydrolases"/>
    <property type="match status" value="1"/>
</dbReference>
<evidence type="ECO:0000313" key="3">
    <source>
        <dbReference type="Proteomes" id="UP000588068"/>
    </source>
</evidence>
<accession>A0A841HKR2</accession>
<feature type="domain" description="Amidohydrolase-related" evidence="1">
    <location>
        <begin position="77"/>
        <end position="411"/>
    </location>
</feature>
<dbReference type="EMBL" id="JACHHZ010000003">
    <property type="protein sequence ID" value="MBB6093791.1"/>
    <property type="molecule type" value="Genomic_DNA"/>
</dbReference>
<dbReference type="Gene3D" id="3.20.20.140">
    <property type="entry name" value="Metal-dependent hydrolases"/>
    <property type="match status" value="1"/>
</dbReference>
<dbReference type="Gene3D" id="2.30.40.10">
    <property type="entry name" value="Urease, subunit C, domain 1"/>
    <property type="match status" value="1"/>
</dbReference>
<protein>
    <submittedName>
        <fullName evidence="2">Imidazolonepropionase-like amidohydrolase</fullName>
    </submittedName>
</protein>
<dbReference type="InterPro" id="IPR032466">
    <property type="entry name" value="Metal_Hydrolase"/>
</dbReference>
<dbReference type="AlphaFoldDB" id="A0A841HKR2"/>
<dbReference type="SUPFAM" id="SSF51338">
    <property type="entry name" value="Composite domain of metallo-dependent hydrolases"/>
    <property type="match status" value="1"/>
</dbReference>
<keyword evidence="2" id="KW-0378">Hydrolase</keyword>
<dbReference type="GO" id="GO:0016810">
    <property type="term" value="F:hydrolase activity, acting on carbon-nitrogen (but not peptide) bonds"/>
    <property type="evidence" value="ECO:0007669"/>
    <property type="project" value="InterPro"/>
</dbReference>
<evidence type="ECO:0000313" key="2">
    <source>
        <dbReference type="EMBL" id="MBB6093791.1"/>
    </source>
</evidence>
<dbReference type="InterPro" id="IPR051781">
    <property type="entry name" value="Metallo-dep_Hydrolase"/>
</dbReference>